<dbReference type="PROSITE" id="PS01078">
    <property type="entry name" value="MOCF_BIOSYNTHESIS_1"/>
    <property type="match status" value="1"/>
</dbReference>
<evidence type="ECO:0000256" key="1">
    <source>
        <dbReference type="ARBA" id="ARBA00005046"/>
    </source>
</evidence>
<dbReference type="InterPro" id="IPR036425">
    <property type="entry name" value="MoaB/Mog-like_dom_sf"/>
</dbReference>
<evidence type="ECO:0000259" key="10">
    <source>
        <dbReference type="SMART" id="SM00852"/>
    </source>
</evidence>
<comment type="pathway">
    <text evidence="1">Cofactor biosynthesis; molybdopterin biosynthesis.</text>
</comment>
<evidence type="ECO:0000313" key="11">
    <source>
        <dbReference type="EMBL" id="AAR37880.1"/>
    </source>
</evidence>
<dbReference type="GO" id="GO:0005524">
    <property type="term" value="F:ATP binding"/>
    <property type="evidence" value="ECO:0007669"/>
    <property type="project" value="UniProtKB-KW"/>
</dbReference>
<feature type="domain" description="MoaB/Mog" evidence="10">
    <location>
        <begin position="9"/>
        <end position="155"/>
    </location>
</feature>
<name>Q6SGI2_9BACT</name>
<dbReference type="PANTHER" id="PTHR43764">
    <property type="entry name" value="MOLYBDENUM COFACTOR BIOSYNTHESIS"/>
    <property type="match status" value="1"/>
</dbReference>
<evidence type="ECO:0000256" key="5">
    <source>
        <dbReference type="ARBA" id="ARBA00022741"/>
    </source>
</evidence>
<evidence type="ECO:0000256" key="4">
    <source>
        <dbReference type="ARBA" id="ARBA00022679"/>
    </source>
</evidence>
<dbReference type="FunFam" id="3.40.980.10:FF:000005">
    <property type="entry name" value="Molybdopterin biosynthesis mog protein"/>
    <property type="match status" value="1"/>
</dbReference>
<proteinExistence type="predicted"/>
<dbReference type="CDD" id="cd00886">
    <property type="entry name" value="MogA_MoaB"/>
    <property type="match status" value="1"/>
</dbReference>
<dbReference type="Gene3D" id="3.40.980.10">
    <property type="entry name" value="MoaB/Mog-like domain"/>
    <property type="match status" value="1"/>
</dbReference>
<sequence length="176" mass="19248">MSENTIKIGFLTISDRASRGVYEDISGPAMQEWISKAVINPYETVSKIIEDERPVIEKTLIEMSDTLGCNLILTTGGTGPTTRDVTPEATESICERIFDGFAEQMRTVSLKTVPTAILSRQIAGTRGNSLIINLPGKPVAIAVCLSAVFLAVPKCLELLDNSKLQINRDFVEKDFI</sequence>
<evidence type="ECO:0000256" key="9">
    <source>
        <dbReference type="ARBA" id="ARBA00058212"/>
    </source>
</evidence>
<gene>
    <name evidence="11" type="primary">mog</name>
    <name evidence="11" type="ORF">MBMO_EBAC750-16D01.22</name>
</gene>
<protein>
    <recommendedName>
        <fullName evidence="3">Molybdopterin adenylyltransferase</fullName>
        <ecNumber evidence="2">2.7.7.75</ecNumber>
    </recommendedName>
</protein>
<dbReference type="AlphaFoldDB" id="Q6SGI2"/>
<keyword evidence="4" id="KW-0808">Transferase</keyword>
<reference evidence="11" key="1">
    <citation type="submission" date="2003-11" db="EMBL/GenBank/DDBJ databases">
        <authorList>
            <person name="Heidelberg J.F."/>
            <person name="Eisen J.A."/>
            <person name="Nelson W.C."/>
            <person name="DeLong E.F."/>
        </authorList>
    </citation>
    <scope>NUCLEOTIDE SEQUENCE</scope>
</reference>
<dbReference type="EC" id="2.7.7.75" evidence="2"/>
<evidence type="ECO:0000256" key="8">
    <source>
        <dbReference type="ARBA" id="ARBA00051131"/>
    </source>
</evidence>
<comment type="catalytic activity">
    <reaction evidence="8">
        <text>molybdopterin + ATP + H(+) = adenylyl-molybdopterin + diphosphate</text>
        <dbReference type="Rhea" id="RHEA:31331"/>
        <dbReference type="ChEBI" id="CHEBI:15378"/>
        <dbReference type="ChEBI" id="CHEBI:30616"/>
        <dbReference type="ChEBI" id="CHEBI:33019"/>
        <dbReference type="ChEBI" id="CHEBI:58698"/>
        <dbReference type="ChEBI" id="CHEBI:62727"/>
        <dbReference type="EC" id="2.7.7.75"/>
    </reaction>
</comment>
<dbReference type="SMART" id="SM00852">
    <property type="entry name" value="MoCF_biosynth"/>
    <property type="match status" value="1"/>
</dbReference>
<keyword evidence="5" id="KW-0547">Nucleotide-binding</keyword>
<dbReference type="NCBIfam" id="NF006932">
    <property type="entry name" value="PRK09417.1"/>
    <property type="match status" value="1"/>
</dbReference>
<evidence type="ECO:0000256" key="3">
    <source>
        <dbReference type="ARBA" id="ARBA00013491"/>
    </source>
</evidence>
<dbReference type="UniPathway" id="UPA00344"/>
<dbReference type="GO" id="GO:0006777">
    <property type="term" value="P:Mo-molybdopterin cofactor biosynthetic process"/>
    <property type="evidence" value="ECO:0007669"/>
    <property type="project" value="UniProtKB-KW"/>
</dbReference>
<evidence type="ECO:0000256" key="6">
    <source>
        <dbReference type="ARBA" id="ARBA00022840"/>
    </source>
</evidence>
<evidence type="ECO:0000256" key="2">
    <source>
        <dbReference type="ARBA" id="ARBA00012509"/>
    </source>
</evidence>
<dbReference type="NCBIfam" id="TIGR00177">
    <property type="entry name" value="molyb_syn"/>
    <property type="match status" value="1"/>
</dbReference>
<dbReference type="GO" id="GO:0061598">
    <property type="term" value="F:molybdopterin adenylyltransferase activity"/>
    <property type="evidence" value="ECO:0007669"/>
    <property type="project" value="UniProtKB-EC"/>
</dbReference>
<accession>Q6SGI2</accession>
<evidence type="ECO:0000256" key="7">
    <source>
        <dbReference type="ARBA" id="ARBA00023150"/>
    </source>
</evidence>
<dbReference type="SUPFAM" id="SSF53218">
    <property type="entry name" value="Molybdenum cofactor biosynthesis proteins"/>
    <property type="match status" value="1"/>
</dbReference>
<keyword evidence="7" id="KW-0501">Molybdenum cofactor biosynthesis</keyword>
<keyword evidence="6" id="KW-0067">ATP-binding</keyword>
<dbReference type="InterPro" id="IPR051920">
    <property type="entry name" value="MPT_Adenylyltrnsfr/MoaC-Rel"/>
</dbReference>
<dbReference type="Pfam" id="PF00994">
    <property type="entry name" value="MoCF_biosynth"/>
    <property type="match status" value="1"/>
</dbReference>
<dbReference type="InterPro" id="IPR001453">
    <property type="entry name" value="MoaB/Mog_dom"/>
</dbReference>
<reference evidence="11" key="2">
    <citation type="submission" date="2003-12" db="EMBL/GenBank/DDBJ databases">
        <title>Monterey Bay Coastal Ocean Microbial Observatory environmental clone sequencing.</title>
        <authorList>
            <person name="DeLong E.F."/>
        </authorList>
    </citation>
    <scope>NUCLEOTIDE SEQUENCE</scope>
</reference>
<comment type="function">
    <text evidence="9">Catalyzes the adenylation of molybdopterin as part of the biosynthesis of the molybdenum-cofactor.</text>
</comment>
<organism evidence="11">
    <name type="scientific">uncultured marine bacterium 560</name>
    <dbReference type="NCBI Taxonomy" id="257395"/>
    <lineage>
        <taxon>Bacteria</taxon>
        <taxon>environmental samples</taxon>
    </lineage>
</organism>
<dbReference type="InterPro" id="IPR008284">
    <property type="entry name" value="MoCF_biosynth_CS"/>
</dbReference>
<dbReference type="PANTHER" id="PTHR43764:SF1">
    <property type="entry name" value="MOLYBDOPTERIN MOLYBDOTRANSFERASE"/>
    <property type="match status" value="1"/>
</dbReference>
<dbReference type="EMBL" id="AY458642">
    <property type="protein sequence ID" value="AAR37880.1"/>
    <property type="molecule type" value="Genomic_DNA"/>
</dbReference>